<reference evidence="2 3" key="1">
    <citation type="journal article" date="2019" name="Vet. Microbiol.">
        <title>Development of multi locus sequence typing (MLST) of Rodentibacter pneumotropicus.</title>
        <authorList>
            <person name="Adhikary S."/>
            <person name="Bisgaard M."/>
            <person name="Boot R."/>
            <person name="Benga L."/>
            <person name="Nicklas W."/>
            <person name="Christensen H."/>
        </authorList>
    </citation>
    <scope>NUCLEOTIDE SEQUENCE [LARGE SCALE GENOMIC DNA]</scope>
    <source>
        <strain evidence="2 3">1596_07</strain>
    </source>
</reference>
<dbReference type="InterPro" id="IPR018773">
    <property type="entry name" value="MeTrfase_reg_dom_prd"/>
</dbReference>
<dbReference type="Pfam" id="PF10119">
    <property type="entry name" value="MethyTransf_Reg"/>
    <property type="match status" value="1"/>
</dbReference>
<dbReference type="GO" id="GO:0008168">
    <property type="term" value="F:methyltransferase activity"/>
    <property type="evidence" value="ECO:0007669"/>
    <property type="project" value="UniProtKB-KW"/>
</dbReference>
<sequence>FHNVLVNIFDIYKNYLIILKLMGESLMSSWSEGYVSDINYTFGYYSELNPNNAIIPFLMAGIALPESISTSQYNACELGFGQGISVNVHAAAGHAKWYATDFNPSQANFARYLSDVTNNGALIADQGFNEFCKRDDLPEFDFIGLHGIWSWISDENRAIVVDFIRRKLKVGGILYISYNTLPGWSAPSPLRHLLLQHHNTMTAHSNSRQQNIKDSIEFVGKVFAQSPHLTQKSPELLSRVERLKNHDPHYVAHEYLNKDWQPMYFADMQKWLESAKLTFACSSNYLDDFHETLYNQEQREFMAGFSEPSFAQTVKDFILNKQFRKDFWVKGTRRLNGYEQKQAWKKLRVLLHTPRKQIEMKASSHLTVDLNVDLFNPILDILQDHKIHSVKDIVEVLKDHFNEMDIFTVLAILAGKNNLVVVQSEEAIEQARPHCEAFNRYVLEQSRSSQFSINYLASPITGGAYNLDMVQRWFLLAHIEGLTKKKQLDFAWSLLKENGLFMAEDGKTLEKDEEGKARMEVIYNGFVENQLPQLKCLGIISTN</sequence>
<dbReference type="Proteomes" id="UP000310576">
    <property type="component" value="Unassembled WGS sequence"/>
</dbReference>
<protein>
    <submittedName>
        <fullName evidence="2">Methyltransferase</fullName>
    </submittedName>
</protein>
<evidence type="ECO:0000259" key="1">
    <source>
        <dbReference type="Pfam" id="PF10119"/>
    </source>
</evidence>
<accession>A0A4S2QJW6</accession>
<evidence type="ECO:0000313" key="3">
    <source>
        <dbReference type="Proteomes" id="UP000310576"/>
    </source>
</evidence>
<keyword evidence="2" id="KW-0489">Methyltransferase</keyword>
<proteinExistence type="predicted"/>
<comment type="caution">
    <text evidence="2">The sequence shown here is derived from an EMBL/GenBank/DDBJ whole genome shotgun (WGS) entry which is preliminary data.</text>
</comment>
<keyword evidence="2" id="KW-0808">Transferase</keyword>
<dbReference type="AlphaFoldDB" id="A0A4S2QJW6"/>
<feature type="non-terminal residue" evidence="2">
    <location>
        <position position="1"/>
    </location>
</feature>
<organism evidence="2 3">
    <name type="scientific">Rodentibacter pneumotropicus</name>
    <dbReference type="NCBI Taxonomy" id="758"/>
    <lineage>
        <taxon>Bacteria</taxon>
        <taxon>Pseudomonadati</taxon>
        <taxon>Pseudomonadota</taxon>
        <taxon>Gammaproteobacteria</taxon>
        <taxon>Pasteurellales</taxon>
        <taxon>Pasteurellaceae</taxon>
        <taxon>Rodentibacter</taxon>
    </lineage>
</organism>
<dbReference type="CDD" id="cd02440">
    <property type="entry name" value="AdoMet_MTases"/>
    <property type="match status" value="1"/>
</dbReference>
<dbReference type="GO" id="GO:0032259">
    <property type="term" value="P:methylation"/>
    <property type="evidence" value="ECO:0007669"/>
    <property type="project" value="UniProtKB-KW"/>
</dbReference>
<dbReference type="Gene3D" id="3.40.50.150">
    <property type="entry name" value="Vaccinia Virus protein VP39"/>
    <property type="match status" value="1"/>
</dbReference>
<dbReference type="EMBL" id="QXNG01000028">
    <property type="protein sequence ID" value="THA16567.1"/>
    <property type="molecule type" value="Genomic_DNA"/>
</dbReference>
<dbReference type="InterPro" id="IPR029063">
    <property type="entry name" value="SAM-dependent_MTases_sf"/>
</dbReference>
<evidence type="ECO:0000313" key="2">
    <source>
        <dbReference type="EMBL" id="THA16567.1"/>
    </source>
</evidence>
<feature type="domain" description="Methyltransferase regulatory" evidence="1">
    <location>
        <begin position="247"/>
        <end position="330"/>
    </location>
</feature>
<dbReference type="SUPFAM" id="SSF53335">
    <property type="entry name" value="S-adenosyl-L-methionine-dependent methyltransferases"/>
    <property type="match status" value="1"/>
</dbReference>
<name>A0A4S2QJW6_9PAST</name>
<gene>
    <name evidence="2" type="ORF">D3M76_03185</name>
</gene>